<keyword evidence="6" id="KW-0862">Zinc</keyword>
<keyword evidence="2" id="KW-0645">Protease</keyword>
<evidence type="ECO:0000256" key="8">
    <source>
        <dbReference type="ARBA" id="ARBA00023157"/>
    </source>
</evidence>
<evidence type="ECO:0000256" key="7">
    <source>
        <dbReference type="ARBA" id="ARBA00023049"/>
    </source>
</evidence>
<reference evidence="11" key="1">
    <citation type="submission" date="2020-11" db="EMBL/GenBank/DDBJ databases">
        <authorList>
            <consortium name="DOE Joint Genome Institute"/>
            <person name="Ahrendt S."/>
            <person name="Riley R."/>
            <person name="Andreopoulos W."/>
            <person name="Labutti K."/>
            <person name="Pangilinan J."/>
            <person name="Ruiz-Duenas F.J."/>
            <person name="Barrasa J.M."/>
            <person name="Sanchez-Garcia M."/>
            <person name="Camarero S."/>
            <person name="Miyauchi S."/>
            <person name="Serrano A."/>
            <person name="Linde D."/>
            <person name="Babiker R."/>
            <person name="Drula E."/>
            <person name="Ayuso-Fernandez I."/>
            <person name="Pacheco R."/>
            <person name="Padilla G."/>
            <person name="Ferreira P."/>
            <person name="Barriuso J."/>
            <person name="Kellner H."/>
            <person name="Castanera R."/>
            <person name="Alfaro M."/>
            <person name="Ramirez L."/>
            <person name="Pisabarro A.G."/>
            <person name="Kuo A."/>
            <person name="Tritt A."/>
            <person name="Lipzen A."/>
            <person name="He G."/>
            <person name="Yan M."/>
            <person name="Ng V."/>
            <person name="Cullen D."/>
            <person name="Martin F."/>
            <person name="Rosso M.-N."/>
            <person name="Henrissat B."/>
            <person name="Hibbett D."/>
            <person name="Martinez A.T."/>
            <person name="Grigoriev I.V."/>
        </authorList>
    </citation>
    <scope>NUCLEOTIDE SEQUENCE</scope>
    <source>
        <strain evidence="11">CBS 506.95</strain>
    </source>
</reference>
<accession>A0A9P6EGV8</accession>
<evidence type="ECO:0000256" key="3">
    <source>
        <dbReference type="ARBA" id="ARBA00022723"/>
    </source>
</evidence>
<dbReference type="PANTHER" id="PTHR47466">
    <property type="match status" value="1"/>
</dbReference>
<feature type="signal peptide" evidence="9">
    <location>
        <begin position="1"/>
        <end position="19"/>
    </location>
</feature>
<comment type="caution">
    <text evidence="11">The sequence shown here is derived from an EMBL/GenBank/DDBJ whole genome shotgun (WGS) entry which is preliminary data.</text>
</comment>
<keyword evidence="3" id="KW-0479">Metal-binding</keyword>
<evidence type="ECO:0000259" key="10">
    <source>
        <dbReference type="Pfam" id="PF05572"/>
    </source>
</evidence>
<comment type="similarity">
    <text evidence="1">Belongs to the peptidase M43B family.</text>
</comment>
<dbReference type="SUPFAM" id="SSF55486">
    <property type="entry name" value="Metalloproteases ('zincins'), catalytic domain"/>
    <property type="match status" value="1"/>
</dbReference>
<feature type="chain" id="PRO_5040323038" description="Peptidase M43 pregnancy-associated plasma-A domain-containing protein" evidence="9">
    <location>
        <begin position="20"/>
        <end position="284"/>
    </location>
</feature>
<proteinExistence type="inferred from homology"/>
<gene>
    <name evidence="11" type="ORF">CPB83DRAFT_297937</name>
</gene>
<dbReference type="GO" id="GO:0006508">
    <property type="term" value="P:proteolysis"/>
    <property type="evidence" value="ECO:0007669"/>
    <property type="project" value="UniProtKB-KW"/>
</dbReference>
<evidence type="ECO:0000256" key="1">
    <source>
        <dbReference type="ARBA" id="ARBA00008721"/>
    </source>
</evidence>
<evidence type="ECO:0000256" key="5">
    <source>
        <dbReference type="ARBA" id="ARBA00022801"/>
    </source>
</evidence>
<dbReference type="Proteomes" id="UP000807306">
    <property type="component" value="Unassembled WGS sequence"/>
</dbReference>
<evidence type="ECO:0000313" key="11">
    <source>
        <dbReference type="EMBL" id="KAF9528764.1"/>
    </source>
</evidence>
<dbReference type="Gene3D" id="3.40.390.10">
    <property type="entry name" value="Collagenase (Catalytic Domain)"/>
    <property type="match status" value="1"/>
</dbReference>
<keyword evidence="12" id="KW-1185">Reference proteome</keyword>
<evidence type="ECO:0000256" key="6">
    <source>
        <dbReference type="ARBA" id="ARBA00022833"/>
    </source>
</evidence>
<protein>
    <recommendedName>
        <fullName evidence="10">Peptidase M43 pregnancy-associated plasma-A domain-containing protein</fullName>
    </recommendedName>
</protein>
<keyword evidence="4 9" id="KW-0732">Signal</keyword>
<sequence>MQLLLPFLFLALAAPLNQANSTCRTVITPEEQAQTEVHFKSSMKASISPAQAPGPINVYFHIITQGPLVSDGNISSRIIKDQINVLNKDYAPSGISFILANISYTYQPSWYQNVYMDNKEADEMRQALRIGTASDLNIYTVGFLSEESKGKVAGYASFPFEYAGAPFRDSVVMLSSALPAVYEHSFYIGRVATHEIGHWFGLYHTFGNEEVGNCTGPGDYVDDTPMESLPAVACQTLRDSCPDQPGKDPVRNYMDYSPEDCKDEFTPGQTQRMINQWNIYRSQK</sequence>
<evidence type="ECO:0000256" key="4">
    <source>
        <dbReference type="ARBA" id="ARBA00022729"/>
    </source>
</evidence>
<dbReference type="GO" id="GO:0046872">
    <property type="term" value="F:metal ion binding"/>
    <property type="evidence" value="ECO:0007669"/>
    <property type="project" value="UniProtKB-KW"/>
</dbReference>
<keyword evidence="5" id="KW-0378">Hydrolase</keyword>
<dbReference type="InterPro" id="IPR008754">
    <property type="entry name" value="Peptidase_M43"/>
</dbReference>
<dbReference type="OrthoDB" id="536211at2759"/>
<organism evidence="11 12">
    <name type="scientific">Crepidotus variabilis</name>
    <dbReference type="NCBI Taxonomy" id="179855"/>
    <lineage>
        <taxon>Eukaryota</taxon>
        <taxon>Fungi</taxon>
        <taxon>Dikarya</taxon>
        <taxon>Basidiomycota</taxon>
        <taxon>Agaricomycotina</taxon>
        <taxon>Agaricomycetes</taxon>
        <taxon>Agaricomycetidae</taxon>
        <taxon>Agaricales</taxon>
        <taxon>Agaricineae</taxon>
        <taxon>Crepidotaceae</taxon>
        <taxon>Crepidotus</taxon>
    </lineage>
</organism>
<evidence type="ECO:0000313" key="12">
    <source>
        <dbReference type="Proteomes" id="UP000807306"/>
    </source>
</evidence>
<keyword evidence="7" id="KW-0482">Metalloprotease</keyword>
<dbReference type="Pfam" id="PF05572">
    <property type="entry name" value="Peptidase_M43"/>
    <property type="match status" value="1"/>
</dbReference>
<evidence type="ECO:0000256" key="2">
    <source>
        <dbReference type="ARBA" id="ARBA00022670"/>
    </source>
</evidence>
<keyword evidence="8" id="KW-1015">Disulfide bond</keyword>
<dbReference type="PANTHER" id="PTHR47466:SF1">
    <property type="entry name" value="METALLOPROTEASE MEP1 (AFU_ORTHOLOGUE AFUA_1G07730)-RELATED"/>
    <property type="match status" value="1"/>
</dbReference>
<dbReference type="InterPro" id="IPR024079">
    <property type="entry name" value="MetalloPept_cat_dom_sf"/>
</dbReference>
<dbReference type="AlphaFoldDB" id="A0A9P6EGV8"/>
<dbReference type="CDD" id="cd04275">
    <property type="entry name" value="ZnMc_pappalysin_like"/>
    <property type="match status" value="1"/>
</dbReference>
<name>A0A9P6EGV8_9AGAR</name>
<dbReference type="GO" id="GO:0008237">
    <property type="term" value="F:metallopeptidase activity"/>
    <property type="evidence" value="ECO:0007669"/>
    <property type="project" value="UniProtKB-KW"/>
</dbReference>
<evidence type="ECO:0000256" key="9">
    <source>
        <dbReference type="SAM" id="SignalP"/>
    </source>
</evidence>
<dbReference type="EMBL" id="MU157850">
    <property type="protein sequence ID" value="KAF9528764.1"/>
    <property type="molecule type" value="Genomic_DNA"/>
</dbReference>
<feature type="domain" description="Peptidase M43 pregnancy-associated plasma-A" evidence="10">
    <location>
        <begin position="137"/>
        <end position="275"/>
    </location>
</feature>